<evidence type="ECO:0000313" key="2">
    <source>
        <dbReference type="Proteomes" id="UP000472275"/>
    </source>
</evidence>
<accession>A0A663EWS3</accession>
<dbReference type="InParanoid" id="A0A663EWS3"/>
<evidence type="ECO:0000313" key="1">
    <source>
        <dbReference type="Ensembl" id="ENSACCP00020016825.1"/>
    </source>
</evidence>
<reference evidence="1" key="2">
    <citation type="submission" date="2025-09" db="UniProtKB">
        <authorList>
            <consortium name="Ensembl"/>
        </authorList>
    </citation>
    <scope>IDENTIFICATION</scope>
</reference>
<protein>
    <submittedName>
        <fullName evidence="1">Uncharacterized protein</fullName>
    </submittedName>
</protein>
<proteinExistence type="predicted"/>
<name>A0A663EWS3_AQUCH</name>
<dbReference type="AlphaFoldDB" id="A0A663EWS3"/>
<organism evidence="1 2">
    <name type="scientific">Aquila chrysaetos chrysaetos</name>
    <dbReference type="NCBI Taxonomy" id="223781"/>
    <lineage>
        <taxon>Eukaryota</taxon>
        <taxon>Metazoa</taxon>
        <taxon>Chordata</taxon>
        <taxon>Craniata</taxon>
        <taxon>Vertebrata</taxon>
        <taxon>Euteleostomi</taxon>
        <taxon>Archelosauria</taxon>
        <taxon>Archosauria</taxon>
        <taxon>Dinosauria</taxon>
        <taxon>Saurischia</taxon>
        <taxon>Theropoda</taxon>
        <taxon>Coelurosauria</taxon>
        <taxon>Aves</taxon>
        <taxon>Neognathae</taxon>
        <taxon>Neoaves</taxon>
        <taxon>Telluraves</taxon>
        <taxon>Accipitrimorphae</taxon>
        <taxon>Accipitriformes</taxon>
        <taxon>Accipitridae</taxon>
        <taxon>Accipitrinae</taxon>
        <taxon>Aquila</taxon>
    </lineage>
</organism>
<dbReference type="Ensembl" id="ENSACCT00020017555.1">
    <property type="protein sequence ID" value="ENSACCP00020016825.1"/>
    <property type="gene ID" value="ENSACCG00020011519.1"/>
</dbReference>
<reference evidence="1" key="1">
    <citation type="submission" date="2025-08" db="UniProtKB">
        <authorList>
            <consortium name="Ensembl"/>
        </authorList>
    </citation>
    <scope>IDENTIFICATION</scope>
</reference>
<sequence>WLPSQLLSFVLGPAREERHTSALQREATAPRTKPHQGSIHLYVPQWVLNLPSSPWPAASCCLYYCCQGHLCPWSTSEPALGLEAPSPNTC</sequence>
<keyword evidence="2" id="KW-1185">Reference proteome</keyword>
<dbReference type="Proteomes" id="UP000472275">
    <property type="component" value="Chromosome 20"/>
</dbReference>